<evidence type="ECO:0000313" key="6">
    <source>
        <dbReference type="Proteomes" id="UP000189800"/>
    </source>
</evidence>
<protein>
    <submittedName>
        <fullName evidence="5">Multidrug transporter</fullName>
    </submittedName>
</protein>
<dbReference type="AlphaFoldDB" id="A0A1T0CQV4"/>
<dbReference type="GO" id="GO:0002143">
    <property type="term" value="P:tRNA wobble position uridine thiolation"/>
    <property type="evidence" value="ECO:0007669"/>
    <property type="project" value="TreeGrafter"/>
</dbReference>
<comment type="subcellular location">
    <subcellularLocation>
        <location evidence="1">Cytoplasm</location>
    </subcellularLocation>
</comment>
<dbReference type="GO" id="GO:1990228">
    <property type="term" value="C:sulfurtransferase complex"/>
    <property type="evidence" value="ECO:0007669"/>
    <property type="project" value="TreeGrafter"/>
</dbReference>
<keyword evidence="4" id="KW-0808">Transferase</keyword>
<comment type="caution">
    <text evidence="5">The sequence shown here is derived from an EMBL/GenBank/DDBJ whole genome shotgun (WGS) entry which is preliminary data.</text>
</comment>
<dbReference type="SUPFAM" id="SSF75169">
    <property type="entry name" value="DsrEFH-like"/>
    <property type="match status" value="1"/>
</dbReference>
<dbReference type="Proteomes" id="UP000189800">
    <property type="component" value="Unassembled WGS sequence"/>
</dbReference>
<dbReference type="PANTHER" id="PTHR34874:SF3">
    <property type="entry name" value="SULFURTRANSFERASE TUSD"/>
    <property type="match status" value="1"/>
</dbReference>
<dbReference type="OrthoDB" id="9787483at2"/>
<proteinExistence type="inferred from homology"/>
<gene>
    <name evidence="5" type="ORF">B0680_04525</name>
</gene>
<dbReference type="EMBL" id="MUYU01000009">
    <property type="protein sequence ID" value="OOS24694.1"/>
    <property type="molecule type" value="Genomic_DNA"/>
</dbReference>
<dbReference type="InterPro" id="IPR003787">
    <property type="entry name" value="Sulphur_relay_DsrE/F-like"/>
</dbReference>
<dbReference type="GO" id="GO:0097163">
    <property type="term" value="F:sulfur carrier activity"/>
    <property type="evidence" value="ECO:0007669"/>
    <property type="project" value="TreeGrafter"/>
</dbReference>
<dbReference type="Gene3D" id="3.40.1260.10">
    <property type="entry name" value="DsrEFH-like"/>
    <property type="match status" value="1"/>
</dbReference>
<evidence type="ECO:0000256" key="1">
    <source>
        <dbReference type="ARBA" id="ARBA00004496"/>
    </source>
</evidence>
<dbReference type="Pfam" id="PF02635">
    <property type="entry name" value="DsrE"/>
    <property type="match status" value="1"/>
</dbReference>
<evidence type="ECO:0000256" key="4">
    <source>
        <dbReference type="ARBA" id="ARBA00022679"/>
    </source>
</evidence>
<dbReference type="STRING" id="470453.B0680_04525"/>
<dbReference type="NCBIfam" id="TIGR03012">
    <property type="entry name" value="sulf_tusD_dsrE"/>
    <property type="match status" value="1"/>
</dbReference>
<accession>A0A1T0CQV4</accession>
<organism evidence="5 6">
    <name type="scientific">Moraxella pluranimalium</name>
    <dbReference type="NCBI Taxonomy" id="470453"/>
    <lineage>
        <taxon>Bacteria</taxon>
        <taxon>Pseudomonadati</taxon>
        <taxon>Pseudomonadota</taxon>
        <taxon>Gammaproteobacteria</taxon>
        <taxon>Moraxellales</taxon>
        <taxon>Moraxellaceae</taxon>
        <taxon>Moraxella</taxon>
    </lineage>
</organism>
<keyword evidence="6" id="KW-1185">Reference proteome</keyword>
<sequence>MPISKILILITASPHTHKAKLALADAEARLAKGESVSVFFYGDGAATANRLMWQTADVPSIRDGWAALSEQYQLDLPVCVSTALARGITDSENAKRHGLDSDNLQTPFRLVGLSELALLIDDGVQVVQY</sequence>
<evidence type="ECO:0000256" key="3">
    <source>
        <dbReference type="ARBA" id="ARBA00022490"/>
    </source>
</evidence>
<dbReference type="RefSeq" id="WP_078253871.1">
    <property type="nucleotide sequence ID" value="NZ_MUYU01000009.1"/>
</dbReference>
<dbReference type="InterPro" id="IPR017463">
    <property type="entry name" value="Sulphur_relay_TusD/DsrE"/>
</dbReference>
<comment type="similarity">
    <text evidence="2">Belongs to the DsrE/TusD family.</text>
</comment>
<name>A0A1T0CQV4_9GAMM</name>
<dbReference type="GO" id="GO:0016783">
    <property type="term" value="F:sulfurtransferase activity"/>
    <property type="evidence" value="ECO:0007669"/>
    <property type="project" value="InterPro"/>
</dbReference>
<reference evidence="5 6" key="1">
    <citation type="submission" date="2017-02" db="EMBL/GenBank/DDBJ databases">
        <title>Draft genome sequence of Moraxella pluranimalium CCUG 54913T type strain.</title>
        <authorList>
            <person name="Salva-Serra F."/>
            <person name="Engstrom-Jakobsson H."/>
            <person name="Thorell K."/>
            <person name="Jaen-Luchoro D."/>
            <person name="Gonzales-Siles L."/>
            <person name="Karlsson R."/>
            <person name="Yazdan S."/>
            <person name="Boulund F."/>
            <person name="Johnning A."/>
            <person name="Engstrand L."/>
            <person name="Kristiansson E."/>
            <person name="Moore E."/>
        </authorList>
    </citation>
    <scope>NUCLEOTIDE SEQUENCE [LARGE SCALE GENOMIC DNA]</scope>
    <source>
        <strain evidence="5 6">CCUG 54913</strain>
    </source>
</reference>
<evidence type="ECO:0000313" key="5">
    <source>
        <dbReference type="EMBL" id="OOS24694.1"/>
    </source>
</evidence>
<dbReference type="PANTHER" id="PTHR34874">
    <property type="entry name" value="PROTEIN YCHN"/>
    <property type="match status" value="1"/>
</dbReference>
<dbReference type="InterPro" id="IPR027396">
    <property type="entry name" value="DsrEFH-like"/>
</dbReference>
<keyword evidence="3" id="KW-0963">Cytoplasm</keyword>
<evidence type="ECO:0000256" key="2">
    <source>
        <dbReference type="ARBA" id="ARBA00007067"/>
    </source>
</evidence>